<dbReference type="InterPro" id="IPR013633">
    <property type="entry name" value="NRDE-2"/>
</dbReference>
<dbReference type="InterPro" id="IPR003107">
    <property type="entry name" value="HAT"/>
</dbReference>
<evidence type="ECO:0000256" key="3">
    <source>
        <dbReference type="ARBA" id="ARBA00023242"/>
    </source>
</evidence>
<organism evidence="5 6">
    <name type="scientific">Circinella minor</name>
    <dbReference type="NCBI Taxonomy" id="1195481"/>
    <lineage>
        <taxon>Eukaryota</taxon>
        <taxon>Fungi</taxon>
        <taxon>Fungi incertae sedis</taxon>
        <taxon>Mucoromycota</taxon>
        <taxon>Mucoromycotina</taxon>
        <taxon>Mucoromycetes</taxon>
        <taxon>Mucorales</taxon>
        <taxon>Lichtheimiaceae</taxon>
        <taxon>Circinella</taxon>
    </lineage>
</organism>
<dbReference type="AlphaFoldDB" id="A0A8H7S6K7"/>
<evidence type="ECO:0000313" key="6">
    <source>
        <dbReference type="Proteomes" id="UP000646827"/>
    </source>
</evidence>
<dbReference type="SUPFAM" id="SSF48452">
    <property type="entry name" value="TPR-like"/>
    <property type="match status" value="2"/>
</dbReference>
<dbReference type="GO" id="GO:1902369">
    <property type="term" value="P:negative regulation of RNA catabolic process"/>
    <property type="evidence" value="ECO:0007669"/>
    <property type="project" value="TreeGrafter"/>
</dbReference>
<comment type="subcellular location">
    <subcellularLocation>
        <location evidence="1">Nucleus</location>
    </subcellularLocation>
</comment>
<dbReference type="GO" id="GO:0031048">
    <property type="term" value="P:regulatory ncRNA-mediated heterochromatin formation"/>
    <property type="evidence" value="ECO:0007669"/>
    <property type="project" value="TreeGrafter"/>
</dbReference>
<dbReference type="EMBL" id="JAEPRB010000083">
    <property type="protein sequence ID" value="KAG2222418.1"/>
    <property type="molecule type" value="Genomic_DNA"/>
</dbReference>
<feature type="compositionally biased region" description="Basic residues" evidence="4">
    <location>
        <begin position="104"/>
        <end position="119"/>
    </location>
</feature>
<dbReference type="Proteomes" id="UP000646827">
    <property type="component" value="Unassembled WGS sequence"/>
</dbReference>
<feature type="compositionally biased region" description="Basic residues" evidence="4">
    <location>
        <begin position="126"/>
        <end position="149"/>
    </location>
</feature>
<keyword evidence="3" id="KW-0539">Nucleus</keyword>
<gene>
    <name evidence="5" type="ORF">INT45_009430</name>
</gene>
<evidence type="ECO:0000256" key="4">
    <source>
        <dbReference type="SAM" id="MobiDB-lite"/>
    </source>
</evidence>
<comment type="caution">
    <text evidence="5">The sequence shown here is derived from an EMBL/GenBank/DDBJ whole genome shotgun (WGS) entry which is preliminary data.</text>
</comment>
<evidence type="ECO:0008006" key="7">
    <source>
        <dbReference type="Google" id="ProtNLM"/>
    </source>
</evidence>
<evidence type="ECO:0000256" key="2">
    <source>
        <dbReference type="ARBA" id="ARBA00009265"/>
    </source>
</evidence>
<feature type="compositionally biased region" description="Basic residues" evidence="4">
    <location>
        <begin position="50"/>
        <end position="64"/>
    </location>
</feature>
<sequence length="1174" mass="137380">MSSNEQRRIPPPPSFTTAPDMNVTSSEFAVPTFSSAPDLSVELTTDNNNKSKKEHKHKKHKRKERTPEKKNRQRSRSPEKSSSHHHRDRRSRTPEKTRRSPDRRSRHRSRTPEKRRRYSSRSPERRSRHRSRSPPDRKRHRTHERRSRRSPSPLPVTGELESGLRFIKDIRGDSDNLTYGGIHSYDVPNYKREGGGYVIGLPSNLRIDWISGKSGKTLKLYNTWSSGTKKKRYTDADYSWKETDKAMKRIFIRPGSNIQEDEDLNYIKVEGEAETTRKKTNEQVISSGVDYRSIEGPNVPNTSDDDEEVEEEGESFDEYIRRRTIEFNKKLNQDPHDVETWLAFIAFQDESAQGLNTGVDKKSRSKASKSSLNEVKMSIFEKAVEANPSDEMLLLAYLTCGEEIWDTLTLLQHWDQALKSRPESIRLWADYINLRQTNFSSFSFSQCVKVFEDCISTLNKVARRLQKARKNEDNYEARENIESVMVYVFLRGCLFMKQSGYQERAFGTLQALVEFTLYQPHIFTLSFDITFEDMVAEFSEFWDHEVPRFGEKGAKGWKEYYRSKYEEEDTPVEKVESLEEEDEEDIYSLVDWVRLEESKERHSRLPMKMKDVAAEVVDEDPYVITLSDDICEFLFCITTQEARQGLIYSIFVFLGLPFTPPGVGTNTHFCIDTFTHNELKLDGFWPTHQRSLLLTYIDGIPMEPERTTDVQRPYDYPISYPVGISELFTRHDHWFSCVTNCHVDNELETEFARNAFKQLLALKWTNHLSICYLSFESSYSNKSARNVAKGMLKDYQTNLSLWNAYAQMEKSHGKLKEARKVYQTALATYQSFPKKDQVMVPLVYSAFAQLEWEEGRSDEALKILVSFGVEQSYDEKGSLPTNAQILKAQRFFEQKTSQLSMLTRNNEQEMDITYHYTICYALFQLLTRNMIEASNVYEHALEYIQEHNAERGFESEVLWVAYAKLIYKNVEMNHYKGYKPGHLRSLLQRAILLFPNNTVFIGLYVWNEARTKLHNRVKSMFVQSLESDPNVILWLSAIRTELHYHQPYDVNQVRSLFESAVEKTNTKSSILLWKLFIEHEIKCGEMTKAKSLFYRAIRACPWSKEICLLGIRLLSRYLSEKELHEIVSLMMEKEIRLRHPIDDRLLMIDEQNTQKEQVEKNHISDEESYPSLLM</sequence>
<dbReference type="PANTHER" id="PTHR13471">
    <property type="entry name" value="TETRATRICOPEPTIDE-LIKE HELICAL"/>
    <property type="match status" value="1"/>
</dbReference>
<name>A0A8H7S6K7_9FUNG</name>
<dbReference type="GO" id="GO:0006396">
    <property type="term" value="P:RNA processing"/>
    <property type="evidence" value="ECO:0007669"/>
    <property type="project" value="InterPro"/>
</dbReference>
<comment type="similarity">
    <text evidence="2">Belongs to the NRDE2 family.</text>
</comment>
<protein>
    <recommendedName>
        <fullName evidence="7">Suppressor of forked domain-containing protein</fullName>
    </recommendedName>
</protein>
<accession>A0A8H7S6K7</accession>
<feature type="compositionally biased region" description="Basic and acidic residues" evidence="4">
    <location>
        <begin position="91"/>
        <end position="103"/>
    </location>
</feature>
<feature type="region of interest" description="Disordered" evidence="4">
    <location>
        <begin position="1"/>
        <end position="160"/>
    </location>
</feature>
<reference evidence="5 6" key="1">
    <citation type="submission" date="2020-12" db="EMBL/GenBank/DDBJ databases">
        <title>Metabolic potential, ecology and presence of endohyphal bacteria is reflected in genomic diversity of Mucoromycotina.</title>
        <authorList>
            <person name="Muszewska A."/>
            <person name="Okrasinska A."/>
            <person name="Steczkiewicz K."/>
            <person name="Drgas O."/>
            <person name="Orlowska M."/>
            <person name="Perlinska-Lenart U."/>
            <person name="Aleksandrzak-Piekarczyk T."/>
            <person name="Szatraj K."/>
            <person name="Zielenkiewicz U."/>
            <person name="Pilsyk S."/>
            <person name="Malc E."/>
            <person name="Mieczkowski P."/>
            <person name="Kruszewska J.S."/>
            <person name="Biernat P."/>
            <person name="Pawlowska J."/>
        </authorList>
    </citation>
    <scope>NUCLEOTIDE SEQUENCE [LARGE SCALE GENOMIC DNA]</scope>
    <source>
        <strain evidence="5 6">CBS 142.35</strain>
    </source>
</reference>
<dbReference type="PANTHER" id="PTHR13471:SF0">
    <property type="entry name" value="NUCLEAR EXOSOME REGULATOR NRDE2"/>
    <property type="match status" value="1"/>
</dbReference>
<feature type="region of interest" description="Disordered" evidence="4">
    <location>
        <begin position="291"/>
        <end position="315"/>
    </location>
</feature>
<evidence type="ECO:0000313" key="5">
    <source>
        <dbReference type="EMBL" id="KAG2222418.1"/>
    </source>
</evidence>
<dbReference type="GO" id="GO:0071013">
    <property type="term" value="C:catalytic step 2 spliceosome"/>
    <property type="evidence" value="ECO:0007669"/>
    <property type="project" value="TreeGrafter"/>
</dbReference>
<dbReference type="Pfam" id="PF08424">
    <property type="entry name" value="NRDE-2"/>
    <property type="match status" value="1"/>
</dbReference>
<evidence type="ECO:0000256" key="1">
    <source>
        <dbReference type="ARBA" id="ARBA00004123"/>
    </source>
</evidence>
<dbReference type="OrthoDB" id="297219at2759"/>
<feature type="compositionally biased region" description="Acidic residues" evidence="4">
    <location>
        <begin position="303"/>
        <end position="315"/>
    </location>
</feature>
<proteinExistence type="inferred from homology"/>
<feature type="compositionally biased region" description="Basic and acidic residues" evidence="4">
    <location>
        <begin position="65"/>
        <end position="82"/>
    </location>
</feature>
<feature type="compositionally biased region" description="Polar residues" evidence="4">
    <location>
        <begin position="15"/>
        <end position="48"/>
    </location>
</feature>
<dbReference type="Gene3D" id="1.25.40.10">
    <property type="entry name" value="Tetratricopeptide repeat domain"/>
    <property type="match status" value="3"/>
</dbReference>
<dbReference type="InterPro" id="IPR011990">
    <property type="entry name" value="TPR-like_helical_dom_sf"/>
</dbReference>
<keyword evidence="6" id="KW-1185">Reference proteome</keyword>
<dbReference type="SMART" id="SM00386">
    <property type="entry name" value="HAT"/>
    <property type="match status" value="8"/>
</dbReference>